<dbReference type="PANTHER" id="PTHR33490:SF6">
    <property type="entry name" value="SLL1049 PROTEIN"/>
    <property type="match status" value="1"/>
</dbReference>
<dbReference type="AlphaFoldDB" id="A0A1W5ZRQ4"/>
<dbReference type="InterPro" id="IPR013589">
    <property type="entry name" value="Bac_transglu_N"/>
</dbReference>
<accession>A0A1W5ZRQ4</accession>
<keyword evidence="3" id="KW-1185">Reference proteome</keyword>
<evidence type="ECO:0000313" key="3">
    <source>
        <dbReference type="Proteomes" id="UP000192527"/>
    </source>
</evidence>
<dbReference type="KEGG" id="hmn:HM131_03615"/>
<dbReference type="STRING" id="402384.HM131_03615"/>
<feature type="domain" description="Transglutaminase-like" evidence="1">
    <location>
        <begin position="171"/>
        <end position="238"/>
    </location>
</feature>
<organism evidence="2 3">
    <name type="scientific">Halobacillus mangrovi</name>
    <dbReference type="NCBI Taxonomy" id="402384"/>
    <lineage>
        <taxon>Bacteria</taxon>
        <taxon>Bacillati</taxon>
        <taxon>Bacillota</taxon>
        <taxon>Bacilli</taxon>
        <taxon>Bacillales</taxon>
        <taxon>Bacillaceae</taxon>
        <taxon>Halobacillus</taxon>
    </lineage>
</organism>
<dbReference type="Pfam" id="PF08379">
    <property type="entry name" value="Bact_transglu_N"/>
    <property type="match status" value="1"/>
</dbReference>
<name>A0A1W5ZRQ4_9BACI</name>
<dbReference type="InterPro" id="IPR038765">
    <property type="entry name" value="Papain-like_cys_pep_sf"/>
</dbReference>
<dbReference type="PANTHER" id="PTHR33490">
    <property type="entry name" value="BLR5614 PROTEIN-RELATED"/>
    <property type="match status" value="1"/>
</dbReference>
<evidence type="ECO:0000313" key="2">
    <source>
        <dbReference type="EMBL" id="ARI75972.1"/>
    </source>
</evidence>
<dbReference type="SUPFAM" id="SSF54001">
    <property type="entry name" value="Cysteine proteinases"/>
    <property type="match status" value="1"/>
</dbReference>
<sequence length="283" mass="32427">MKFQIEHTNTFYYENFVDQSMNHIRLKPRTDECQRLLAYRTEITPNSLIKEHIDLWGNHVETFFIPEKHEHLTVRTISTVSIQKSPFIRMIHTSQEMINIFYSELFKRHYLAYLNETPYTFLYKEQIEEIVNAVGDPSDPIRFSLDLMAYINQSIYYDTGVTHVNTKAYESWPLKGGVCQDYAHIMIGVLRAKGIPARYVSGYLYVGEDSALIGDAATHAWVEVMVPGIGWVGLDPTNNVEALEQHIRIGTGRDYADVSPLQGVYRGGGQNLDVKVSVTLLDN</sequence>
<proteinExistence type="predicted"/>
<dbReference type="RefSeq" id="WP_085028031.1">
    <property type="nucleotide sequence ID" value="NZ_CP020772.1"/>
</dbReference>
<evidence type="ECO:0000259" key="1">
    <source>
        <dbReference type="SMART" id="SM00460"/>
    </source>
</evidence>
<reference evidence="2 3" key="1">
    <citation type="submission" date="2017-04" db="EMBL/GenBank/DDBJ databases">
        <title>The whole genome sequencing and assembly of Halobacillus mangrovi strain.</title>
        <authorList>
            <person name="Lee S.-J."/>
            <person name="Park M.-K."/>
            <person name="Kim J.-Y."/>
            <person name="Lee Y.-J."/>
            <person name="Yi H."/>
            <person name="Bahn Y.-S."/>
            <person name="Kim J.F."/>
            <person name="Lee D.-W."/>
        </authorList>
    </citation>
    <scope>NUCLEOTIDE SEQUENCE [LARGE SCALE GENOMIC DNA]</scope>
    <source>
        <strain evidence="2 3">KTB 131</strain>
    </source>
</reference>
<gene>
    <name evidence="2" type="ORF">HM131_03615</name>
</gene>
<dbReference type="Gene3D" id="3.10.620.30">
    <property type="match status" value="1"/>
</dbReference>
<dbReference type="EMBL" id="CP020772">
    <property type="protein sequence ID" value="ARI75972.1"/>
    <property type="molecule type" value="Genomic_DNA"/>
</dbReference>
<dbReference type="Proteomes" id="UP000192527">
    <property type="component" value="Chromosome"/>
</dbReference>
<dbReference type="Pfam" id="PF01841">
    <property type="entry name" value="Transglut_core"/>
    <property type="match status" value="1"/>
</dbReference>
<dbReference type="SMART" id="SM00460">
    <property type="entry name" value="TGc"/>
    <property type="match status" value="1"/>
</dbReference>
<protein>
    <recommendedName>
        <fullName evidence="1">Transglutaminase-like domain-containing protein</fullName>
    </recommendedName>
</protein>
<dbReference type="OrthoDB" id="9787782at2"/>
<dbReference type="InterPro" id="IPR002931">
    <property type="entry name" value="Transglutaminase-like"/>
</dbReference>